<dbReference type="InterPro" id="IPR023214">
    <property type="entry name" value="HAD_sf"/>
</dbReference>
<dbReference type="Pfam" id="PF01266">
    <property type="entry name" value="DAO"/>
    <property type="match status" value="1"/>
</dbReference>
<comment type="similarity">
    <text evidence="2">Belongs to the DAMOX/DASOX family.</text>
</comment>
<evidence type="ECO:0000256" key="4">
    <source>
        <dbReference type="ARBA" id="ARBA00022827"/>
    </source>
</evidence>
<dbReference type="GO" id="GO:0005737">
    <property type="term" value="C:cytoplasm"/>
    <property type="evidence" value="ECO:0007669"/>
    <property type="project" value="TreeGrafter"/>
</dbReference>
<dbReference type="SFLD" id="SFLDG01129">
    <property type="entry name" value="C1.5:_HAD__Beta-PGM__Phosphata"/>
    <property type="match status" value="1"/>
</dbReference>
<comment type="cofactor">
    <cofactor evidence="1">
        <name>FAD</name>
        <dbReference type="ChEBI" id="CHEBI:57692"/>
    </cofactor>
</comment>
<dbReference type="SUPFAM" id="SSF56784">
    <property type="entry name" value="HAD-like"/>
    <property type="match status" value="1"/>
</dbReference>
<comment type="caution">
    <text evidence="7">The sequence shown here is derived from an EMBL/GenBank/DDBJ whole genome shotgun (WGS) entry which is preliminary data.</text>
</comment>
<evidence type="ECO:0000256" key="3">
    <source>
        <dbReference type="ARBA" id="ARBA00022630"/>
    </source>
</evidence>
<dbReference type="Gene3D" id="3.40.50.720">
    <property type="entry name" value="NAD(P)-binding Rossmann-like Domain"/>
    <property type="match status" value="1"/>
</dbReference>
<dbReference type="Proteomes" id="UP000558688">
    <property type="component" value="Unassembled WGS sequence"/>
</dbReference>
<evidence type="ECO:0000313" key="8">
    <source>
        <dbReference type="Proteomes" id="UP000558688"/>
    </source>
</evidence>
<evidence type="ECO:0000256" key="5">
    <source>
        <dbReference type="ARBA" id="ARBA00023002"/>
    </source>
</evidence>
<dbReference type="InterPro" id="IPR041492">
    <property type="entry name" value="HAD_2"/>
</dbReference>
<dbReference type="PANTHER" id="PTHR11530">
    <property type="entry name" value="D-AMINO ACID OXIDASE"/>
    <property type="match status" value="1"/>
</dbReference>
<dbReference type="EMBL" id="JAAFOW010001867">
    <property type="protein sequence ID" value="KAF5258947.1"/>
    <property type="molecule type" value="Genomic_DNA"/>
</dbReference>
<dbReference type="InterPro" id="IPR023209">
    <property type="entry name" value="DAO"/>
</dbReference>
<dbReference type="SFLD" id="SFLDS00003">
    <property type="entry name" value="Haloacid_Dehalogenase"/>
    <property type="match status" value="1"/>
</dbReference>
<dbReference type="Gene3D" id="1.10.150.240">
    <property type="entry name" value="Putative phosphatase, domain 2"/>
    <property type="match status" value="1"/>
</dbReference>
<keyword evidence="3" id="KW-0285">Flavoprotein</keyword>
<evidence type="ECO:0000313" key="7">
    <source>
        <dbReference type="EMBL" id="KAF5258947.1"/>
    </source>
</evidence>
<dbReference type="InterPro" id="IPR036412">
    <property type="entry name" value="HAD-like_sf"/>
</dbReference>
<gene>
    <name evidence="7" type="ORF">FOXYS1_10462</name>
</gene>
<keyword evidence="4" id="KW-0274">FAD</keyword>
<dbReference type="Pfam" id="PF13419">
    <property type="entry name" value="HAD_2"/>
    <property type="match status" value="1"/>
</dbReference>
<dbReference type="Gene3D" id="3.40.50.1000">
    <property type="entry name" value="HAD superfamily/HAD-like"/>
    <property type="match status" value="1"/>
</dbReference>
<dbReference type="SUPFAM" id="SSF54373">
    <property type="entry name" value="FAD-linked reductases, C-terminal domain"/>
    <property type="match status" value="1"/>
</dbReference>
<dbReference type="Gene3D" id="3.30.9.10">
    <property type="entry name" value="D-Amino Acid Oxidase, subunit A, domain 2"/>
    <property type="match status" value="1"/>
</dbReference>
<accession>A0A8H5A761</accession>
<organism evidence="7 8">
    <name type="scientific">Fusarium oxysporum</name>
    <name type="common">Fusarium vascular wilt</name>
    <dbReference type="NCBI Taxonomy" id="5507"/>
    <lineage>
        <taxon>Eukaryota</taxon>
        <taxon>Fungi</taxon>
        <taxon>Dikarya</taxon>
        <taxon>Ascomycota</taxon>
        <taxon>Pezizomycotina</taxon>
        <taxon>Sordariomycetes</taxon>
        <taxon>Hypocreomycetidae</taxon>
        <taxon>Hypocreales</taxon>
        <taxon>Nectriaceae</taxon>
        <taxon>Fusarium</taxon>
        <taxon>Fusarium oxysporum species complex</taxon>
    </lineage>
</organism>
<dbReference type="GO" id="GO:0019478">
    <property type="term" value="P:D-amino acid catabolic process"/>
    <property type="evidence" value="ECO:0007669"/>
    <property type="project" value="TreeGrafter"/>
</dbReference>
<dbReference type="PRINTS" id="PR00413">
    <property type="entry name" value="HADHALOGNASE"/>
</dbReference>
<evidence type="ECO:0000259" key="6">
    <source>
        <dbReference type="Pfam" id="PF01266"/>
    </source>
</evidence>
<evidence type="ECO:0000256" key="1">
    <source>
        <dbReference type="ARBA" id="ARBA00001974"/>
    </source>
</evidence>
<dbReference type="GO" id="GO:0016791">
    <property type="term" value="F:phosphatase activity"/>
    <property type="evidence" value="ECO:0007669"/>
    <property type="project" value="UniProtKB-ARBA"/>
</dbReference>
<reference evidence="7" key="1">
    <citation type="submission" date="2020-02" db="EMBL/GenBank/DDBJ databases">
        <title>Identification and distribution of gene clusters putatively required for synthesis of sphingolipid metabolism inhibitors in phylogenetically diverse species of the filamentous fungus Fusarium.</title>
        <authorList>
            <person name="Kim H.-S."/>
            <person name="Busman M."/>
            <person name="Brown D.W."/>
            <person name="Divon H."/>
            <person name="Uhlig S."/>
            <person name="Proctor R.H."/>
        </authorList>
    </citation>
    <scope>NUCLEOTIDE SEQUENCE [LARGE SCALE GENOMIC DNA]</scope>
    <source>
        <strain evidence="7">NRRL 39464</strain>
    </source>
</reference>
<dbReference type="GO" id="GO:0003884">
    <property type="term" value="F:D-amino-acid oxidase activity"/>
    <property type="evidence" value="ECO:0007669"/>
    <property type="project" value="InterPro"/>
</dbReference>
<sequence>MSVPGSSETNESTIVVIGAGIIGLTSALKIQQLTADSPSTSVLLVAKEWPTSIPGAPTTHSADYASMWAGAHIRPIPASTPQLRREAKWVKHTVAELQNHQQTEPWVGIRRLPGIEYLEDPSPEYLKQDAQSFANETGLPGYRKYEAHELPEGVKLGFEYDTYCIHAPLYTASLLRKFIVQGGKTLQRDLKSEWEAFILAPSVKLVVNASGMGFGDKKCFPIRGQTVLTNLTAADKTITTQKKDGTWSFIIPRSFNGGTVIGGTKEVGNWQLEPSQETQSQLLKAAQPIIPQACDKKQTPETIKVIKDVVGRRPAREGGMRVETEARDTTWGVKHAIHAYGAGGRGFELSWGVASEVAELASEILESQSSMSTPTDENWQPKAIVFDLLTGLLNSWDLWDASTPSKTHEDGGRWRQRYLEITFGAGSYKPYEDLVRQAAAEVGLPASAPEALLKNWSSLKAWEEVPSVLQALKAQGYRVGVITNCSKHSGYFAIHGVEEQASVGFETPFTFDAAVTAEESGFYKPVKEAYHAILPKLGVEAEDILFVAGSAGDVEGATNAGMKVVWHNKIGLTKKGNAVPLRESRTLDDALKGYLTKREE</sequence>
<dbReference type="AlphaFoldDB" id="A0A8H5A761"/>
<protein>
    <recommendedName>
        <fullName evidence="6">FAD dependent oxidoreductase domain-containing protein</fullName>
    </recommendedName>
</protein>
<dbReference type="PANTHER" id="PTHR11530:SF26">
    <property type="entry name" value="FAD DEPENDENT OXIDOREDUCTASE SUPERFAMILY (AFU_ORTHOLOGUE AFUA_5G13940)"/>
    <property type="match status" value="1"/>
</dbReference>
<keyword evidence="5" id="KW-0560">Oxidoreductase</keyword>
<dbReference type="SUPFAM" id="SSF51971">
    <property type="entry name" value="Nucleotide-binding domain"/>
    <property type="match status" value="1"/>
</dbReference>
<dbReference type="GO" id="GO:0071949">
    <property type="term" value="F:FAD binding"/>
    <property type="evidence" value="ECO:0007669"/>
    <property type="project" value="InterPro"/>
</dbReference>
<feature type="domain" description="FAD dependent oxidoreductase" evidence="6">
    <location>
        <begin position="14"/>
        <end position="360"/>
    </location>
</feature>
<evidence type="ECO:0000256" key="2">
    <source>
        <dbReference type="ARBA" id="ARBA00006730"/>
    </source>
</evidence>
<dbReference type="InterPro" id="IPR023198">
    <property type="entry name" value="PGP-like_dom2"/>
</dbReference>
<proteinExistence type="inferred from homology"/>
<dbReference type="InterPro" id="IPR006076">
    <property type="entry name" value="FAD-dep_OxRdtase"/>
</dbReference>
<name>A0A8H5A761_FUSOX</name>
<dbReference type="InterPro" id="IPR006439">
    <property type="entry name" value="HAD-SF_hydro_IA"/>
</dbReference>